<evidence type="ECO:0000259" key="4">
    <source>
        <dbReference type="SMART" id="SM00967"/>
    </source>
</evidence>
<proteinExistence type="predicted"/>
<feature type="compositionally biased region" description="Gly residues" evidence="3">
    <location>
        <begin position="10"/>
        <end position="32"/>
    </location>
</feature>
<dbReference type="Gene3D" id="3.30.1330.30">
    <property type="match status" value="1"/>
</dbReference>
<name>A0A6J6ZEA0_9ZZZZ</name>
<dbReference type="InterPro" id="IPR001537">
    <property type="entry name" value="SpoU_MeTrfase"/>
</dbReference>
<dbReference type="SUPFAM" id="SSF75217">
    <property type="entry name" value="alpha/beta knot"/>
    <property type="match status" value="1"/>
</dbReference>
<dbReference type="AlphaFoldDB" id="A0A6J6ZEA0"/>
<feature type="compositionally biased region" description="Low complexity" evidence="3">
    <location>
        <begin position="85"/>
        <end position="102"/>
    </location>
</feature>
<dbReference type="Gene3D" id="3.40.1280.10">
    <property type="match status" value="1"/>
</dbReference>
<dbReference type="InterPro" id="IPR013123">
    <property type="entry name" value="SpoU_subst-bd"/>
</dbReference>
<reference evidence="5" key="1">
    <citation type="submission" date="2020-05" db="EMBL/GenBank/DDBJ databases">
        <authorList>
            <person name="Chiriac C."/>
            <person name="Salcher M."/>
            <person name="Ghai R."/>
            <person name="Kavagutti S V."/>
        </authorList>
    </citation>
    <scope>NUCLEOTIDE SEQUENCE</scope>
</reference>
<feature type="domain" description="RNA 2-O ribose methyltransferase substrate binding" evidence="4">
    <location>
        <begin position="127"/>
        <end position="204"/>
    </location>
</feature>
<evidence type="ECO:0000256" key="2">
    <source>
        <dbReference type="ARBA" id="ARBA00022679"/>
    </source>
</evidence>
<dbReference type="InterPro" id="IPR004441">
    <property type="entry name" value="rRNA_MeTrfase_TrmH"/>
</dbReference>
<dbReference type="CDD" id="cd18103">
    <property type="entry name" value="SpoU-like_RlmB"/>
    <property type="match status" value="1"/>
</dbReference>
<dbReference type="SMART" id="SM00967">
    <property type="entry name" value="SpoU_sub_bind"/>
    <property type="match status" value="1"/>
</dbReference>
<evidence type="ECO:0000313" key="5">
    <source>
        <dbReference type="EMBL" id="CAB4815677.1"/>
    </source>
</evidence>
<keyword evidence="2" id="KW-0808">Transferase</keyword>
<dbReference type="GO" id="GO:0032259">
    <property type="term" value="P:methylation"/>
    <property type="evidence" value="ECO:0007669"/>
    <property type="project" value="UniProtKB-KW"/>
</dbReference>
<accession>A0A6J6ZEA0</accession>
<dbReference type="GO" id="GO:0005829">
    <property type="term" value="C:cytosol"/>
    <property type="evidence" value="ECO:0007669"/>
    <property type="project" value="TreeGrafter"/>
</dbReference>
<dbReference type="GO" id="GO:0006396">
    <property type="term" value="P:RNA processing"/>
    <property type="evidence" value="ECO:0007669"/>
    <property type="project" value="InterPro"/>
</dbReference>
<dbReference type="InterPro" id="IPR029026">
    <property type="entry name" value="tRNA_m1G_MTases_N"/>
</dbReference>
<dbReference type="Pfam" id="PF08032">
    <property type="entry name" value="SpoU_sub_bind"/>
    <property type="match status" value="1"/>
</dbReference>
<evidence type="ECO:0000256" key="3">
    <source>
        <dbReference type="SAM" id="MobiDB-lite"/>
    </source>
</evidence>
<protein>
    <submittedName>
        <fullName evidence="5">Unannotated protein</fullName>
    </submittedName>
</protein>
<dbReference type="GO" id="GO:0003723">
    <property type="term" value="F:RNA binding"/>
    <property type="evidence" value="ECO:0007669"/>
    <property type="project" value="InterPro"/>
</dbReference>
<sequence>MSPGRPSGPTSGGARSGGAKSGGGKSGAGAGRGSAKPGSAKSGGGAGRGGPKSGGPKSGGAKSGGPKAGAKRRGAAVPVVAKPTSTRGAAGARSIGARSSGTRTGGRTGGRDVARPANKDRGLGGTQVEGRQAVRELLLAGERRTYEIVISNEIERVDIIADILDLADELRVPVTHVSRTKLDSVSHTDAPQGIVARAGEISETPLENLFETVDGQAPFLLAVDGVTDPGNLGALLRIAECAGVTGVILPKHRAVHVTPTVTKTAAGAIEYLPMALVGGLPTAIETMKAAGIWTVGLDMAGDTAIHNLEVAQSGVCLVLGAEGKGLSRLVRQRCDLTASIPLHGRLASLNVASAGAVACYEIARLRDI</sequence>
<evidence type="ECO:0000256" key="1">
    <source>
        <dbReference type="ARBA" id="ARBA00022603"/>
    </source>
</evidence>
<keyword evidence="1" id="KW-0489">Methyltransferase</keyword>
<organism evidence="5">
    <name type="scientific">freshwater metagenome</name>
    <dbReference type="NCBI Taxonomy" id="449393"/>
    <lineage>
        <taxon>unclassified sequences</taxon>
        <taxon>metagenomes</taxon>
        <taxon>ecological metagenomes</taxon>
    </lineage>
</organism>
<dbReference type="NCBIfam" id="TIGR00186">
    <property type="entry name" value="rRNA_methyl_3"/>
    <property type="match status" value="1"/>
</dbReference>
<feature type="compositionally biased region" description="Gly residues" evidence="3">
    <location>
        <begin position="41"/>
        <end position="67"/>
    </location>
</feature>
<dbReference type="PANTHER" id="PTHR46429">
    <property type="entry name" value="23S RRNA (GUANOSINE-2'-O-)-METHYLTRANSFERASE RLMB"/>
    <property type="match status" value="1"/>
</dbReference>
<dbReference type="InterPro" id="IPR029028">
    <property type="entry name" value="Alpha/beta_knot_MTases"/>
</dbReference>
<dbReference type="PANTHER" id="PTHR46429:SF1">
    <property type="entry name" value="23S RRNA (GUANOSINE-2'-O-)-METHYLTRANSFERASE RLMB"/>
    <property type="match status" value="1"/>
</dbReference>
<dbReference type="InterPro" id="IPR029064">
    <property type="entry name" value="Ribosomal_eL30-like_sf"/>
</dbReference>
<dbReference type="SUPFAM" id="SSF55315">
    <property type="entry name" value="L30e-like"/>
    <property type="match status" value="1"/>
</dbReference>
<gene>
    <name evidence="5" type="ORF">UFOPK3046_01438</name>
</gene>
<dbReference type="GO" id="GO:0008173">
    <property type="term" value="F:RNA methyltransferase activity"/>
    <property type="evidence" value="ECO:0007669"/>
    <property type="project" value="InterPro"/>
</dbReference>
<feature type="compositionally biased region" description="Basic and acidic residues" evidence="3">
    <location>
        <begin position="109"/>
        <end position="122"/>
    </location>
</feature>
<feature type="region of interest" description="Disordered" evidence="3">
    <location>
        <begin position="1"/>
        <end position="125"/>
    </location>
</feature>
<dbReference type="Pfam" id="PF00588">
    <property type="entry name" value="SpoU_methylase"/>
    <property type="match status" value="1"/>
</dbReference>
<dbReference type="EMBL" id="CAFAAQ010000150">
    <property type="protein sequence ID" value="CAB4815677.1"/>
    <property type="molecule type" value="Genomic_DNA"/>
</dbReference>